<evidence type="ECO:0000313" key="3">
    <source>
        <dbReference type="Proteomes" id="UP000595564"/>
    </source>
</evidence>
<feature type="domain" description="M23ase beta-sheet core" evidence="1">
    <location>
        <begin position="33"/>
        <end position="91"/>
    </location>
</feature>
<evidence type="ECO:0000259" key="1">
    <source>
        <dbReference type="Pfam" id="PF01551"/>
    </source>
</evidence>
<proteinExistence type="predicted"/>
<accession>A0A7R6PGA2</accession>
<reference evidence="2 3" key="1">
    <citation type="journal article" date="2012" name="Extremophiles">
        <title>Thermotomaculum hydrothermale gen. nov., sp. nov., a novel heterotrophic thermophile within the phylum Acidobacteria from a deep-sea hydrothermal vent chimney in the Southern Okinawa Trough.</title>
        <authorList>
            <person name="Izumi H."/>
            <person name="Nunoura T."/>
            <person name="Miyazaki M."/>
            <person name="Mino S."/>
            <person name="Toki T."/>
            <person name="Takai K."/>
            <person name="Sako Y."/>
            <person name="Sawabe T."/>
            <person name="Nakagawa S."/>
        </authorList>
    </citation>
    <scope>NUCLEOTIDE SEQUENCE [LARGE SCALE GENOMIC DNA]</scope>
    <source>
        <strain evidence="2 3">AC55</strain>
    </source>
</reference>
<dbReference type="KEGG" id="thyd:TTHT_0456"/>
<gene>
    <name evidence="2" type="ORF">TTHT_0456</name>
</gene>
<dbReference type="SUPFAM" id="SSF51261">
    <property type="entry name" value="Duplicated hybrid motif"/>
    <property type="match status" value="1"/>
</dbReference>
<evidence type="ECO:0000313" key="2">
    <source>
        <dbReference type="EMBL" id="BBB32049.1"/>
    </source>
</evidence>
<name>A0A7R6PGA2_9BACT</name>
<dbReference type="EMBL" id="AP017470">
    <property type="protein sequence ID" value="BBB32049.1"/>
    <property type="molecule type" value="Genomic_DNA"/>
</dbReference>
<dbReference type="CDD" id="cd12797">
    <property type="entry name" value="M23_peptidase"/>
    <property type="match status" value="1"/>
</dbReference>
<dbReference type="Proteomes" id="UP000595564">
    <property type="component" value="Chromosome"/>
</dbReference>
<protein>
    <recommendedName>
        <fullName evidence="1">M23ase beta-sheet core domain-containing protein</fullName>
    </recommendedName>
</protein>
<dbReference type="InterPro" id="IPR016047">
    <property type="entry name" value="M23ase_b-sheet_dom"/>
</dbReference>
<dbReference type="Gene3D" id="2.70.70.10">
    <property type="entry name" value="Glucose Permease (Domain IIA)"/>
    <property type="match status" value="1"/>
</dbReference>
<dbReference type="InterPro" id="IPR050570">
    <property type="entry name" value="Cell_wall_metabolism_enzyme"/>
</dbReference>
<dbReference type="PANTHER" id="PTHR21666">
    <property type="entry name" value="PEPTIDASE-RELATED"/>
    <property type="match status" value="1"/>
</dbReference>
<dbReference type="GO" id="GO:0004222">
    <property type="term" value="F:metalloendopeptidase activity"/>
    <property type="evidence" value="ECO:0007669"/>
    <property type="project" value="TreeGrafter"/>
</dbReference>
<dbReference type="PANTHER" id="PTHR21666:SF270">
    <property type="entry name" value="MUREIN HYDROLASE ACTIVATOR ENVC"/>
    <property type="match status" value="1"/>
</dbReference>
<dbReference type="AlphaFoldDB" id="A0A7R6PGA2"/>
<dbReference type="Pfam" id="PF01551">
    <property type="entry name" value="Peptidase_M23"/>
    <property type="match status" value="1"/>
</dbReference>
<dbReference type="RefSeq" id="WP_201328388.1">
    <property type="nucleotide sequence ID" value="NZ_AP017470.1"/>
</dbReference>
<sequence length="560" mass="65148">MKNLILIALLAYWPLLKNNGITGTFSEYRFNHIHAGFDLSTNGKTGYPVRCFDDGYVYMIKVKKRGYGNVVYIKHPKRKLISVYGHLKCFNKAIQKIADNYKKIRKTKYPGLIVLGDKKIKIKKGAIVGLSGESGEGLPHLHFELRDYNNNPVDASKYGFDTRFDTTYPVISGLKIIPQDSFSSFNGKTKEGYLKAYRKRKNKFELRKFNISGNILFALSAYDTAGRGKVGVKSINFYLNGKPVYVFNPERFSFDNFKQSCCVYDFEDTSLFPTKYFYNLFKIKGCTLSVSQMLTQYPFKKGENALKIVVSDFHNNKSVLTATFNYTKFKGKPAFFSPLSVVVNDRVIFAKEIENLIDFKAYAVFPYNYEKREFVYKNFKISLVGINKEKRLLKIKKIKDFKGFLIPVKDSFFKIERENEFVKSVKYTFFLKNIDKKYGIYFFNRLRKRWIFIGDKTEKDSISADYYRVGEIGVFIDNVPPEIKGKPYYFDGKFVIKAIDIGKGIDEDSIVFKSDKNEYKLEYDRDRRWLFYEGKVLKGKYTLELLDYAGNKITKTILVK</sequence>
<keyword evidence="3" id="KW-1185">Reference proteome</keyword>
<organism evidence="2 3">
    <name type="scientific">Thermotomaculum hydrothermale</name>
    <dbReference type="NCBI Taxonomy" id="981385"/>
    <lineage>
        <taxon>Bacteria</taxon>
        <taxon>Pseudomonadati</taxon>
        <taxon>Acidobacteriota</taxon>
        <taxon>Holophagae</taxon>
        <taxon>Thermotomaculales</taxon>
        <taxon>Thermotomaculaceae</taxon>
        <taxon>Thermotomaculum</taxon>
    </lineage>
</organism>
<dbReference type="InterPro" id="IPR011055">
    <property type="entry name" value="Dup_hybrid_motif"/>
</dbReference>